<keyword evidence="8 13" id="KW-0378">Hydrolase</keyword>
<evidence type="ECO:0000259" key="12">
    <source>
        <dbReference type="SMART" id="SM00047"/>
    </source>
</evidence>
<evidence type="ECO:0000256" key="5">
    <source>
        <dbReference type="ARBA" id="ARBA00013433"/>
    </source>
</evidence>
<dbReference type="SMART" id="SM00047">
    <property type="entry name" value="LYZ2"/>
    <property type="match status" value="1"/>
</dbReference>
<evidence type="ECO:0000256" key="1">
    <source>
        <dbReference type="ARBA" id="ARBA00002954"/>
    </source>
</evidence>
<feature type="domain" description="Mannosyl-glycoprotein endo-beta-N-acetylglucosamidase-like" evidence="12">
    <location>
        <begin position="159"/>
        <end position="317"/>
    </location>
</feature>
<dbReference type="OrthoDB" id="289937at2"/>
<proteinExistence type="inferred from homology"/>
<dbReference type="PANTHER" id="PTHR33308:SF9">
    <property type="entry name" value="PEPTIDOGLYCAN HYDROLASE FLGJ"/>
    <property type="match status" value="1"/>
</dbReference>
<dbReference type="EMBL" id="CP047656">
    <property type="protein sequence ID" value="QHJ13556.1"/>
    <property type="molecule type" value="Genomic_DNA"/>
</dbReference>
<dbReference type="GO" id="GO:0016798">
    <property type="term" value="F:hydrolase activity, acting on glycosyl bonds"/>
    <property type="evidence" value="ECO:0007669"/>
    <property type="project" value="UniProtKB-KW"/>
</dbReference>
<evidence type="ECO:0000256" key="10">
    <source>
        <dbReference type="ARBA" id="ARBA00023316"/>
    </source>
</evidence>
<evidence type="ECO:0000313" key="13">
    <source>
        <dbReference type="EMBL" id="QHJ13556.1"/>
    </source>
</evidence>
<comment type="subcellular location">
    <subcellularLocation>
        <location evidence="2">Periplasm</location>
    </subcellularLocation>
</comment>
<accession>A0A857JQ03</accession>
<keyword evidence="7" id="KW-1005">Bacterial flagellum biogenesis</keyword>
<dbReference type="GO" id="GO:0071973">
    <property type="term" value="P:bacterial-type flagellum-dependent cell motility"/>
    <property type="evidence" value="ECO:0007669"/>
    <property type="project" value="TreeGrafter"/>
</dbReference>
<comment type="function">
    <text evidence="1">Flagellum-specific muramidase which hydrolyzes the peptidoglycan layer to assemble the rod structure in the periplasmic space.</text>
</comment>
<dbReference type="InterPro" id="IPR051056">
    <property type="entry name" value="Glycosyl_Hydrolase_73"/>
</dbReference>
<dbReference type="InterPro" id="IPR019301">
    <property type="entry name" value="Flagellar_prot_FlgJ_N"/>
</dbReference>
<evidence type="ECO:0000256" key="7">
    <source>
        <dbReference type="ARBA" id="ARBA00022795"/>
    </source>
</evidence>
<evidence type="ECO:0000256" key="6">
    <source>
        <dbReference type="ARBA" id="ARBA00022764"/>
    </source>
</evidence>
<keyword evidence="6" id="KW-0574">Periplasm</keyword>
<name>A0A857JQ03_9ALTE</name>
<evidence type="ECO:0000313" key="14">
    <source>
        <dbReference type="Proteomes" id="UP000464524"/>
    </source>
</evidence>
<comment type="similarity">
    <text evidence="3">In the N-terminal section; belongs to the FlgJ family.</text>
</comment>
<dbReference type="Proteomes" id="UP000464524">
    <property type="component" value="Chromosome"/>
</dbReference>
<dbReference type="PRINTS" id="PR01002">
    <property type="entry name" value="FLGFLGJ"/>
</dbReference>
<dbReference type="Pfam" id="PF01832">
    <property type="entry name" value="Glucosaminidase"/>
    <property type="match status" value="1"/>
</dbReference>
<evidence type="ECO:0000256" key="2">
    <source>
        <dbReference type="ARBA" id="ARBA00004418"/>
    </source>
</evidence>
<dbReference type="GO" id="GO:0044780">
    <property type="term" value="P:bacterial-type flagellum assembly"/>
    <property type="evidence" value="ECO:0007669"/>
    <property type="project" value="InterPro"/>
</dbReference>
<dbReference type="NCBIfam" id="TIGR02541">
    <property type="entry name" value="flagell_FlgJ"/>
    <property type="match status" value="1"/>
</dbReference>
<dbReference type="Gene3D" id="2.10.70.40">
    <property type="entry name" value="peptidoglycan hydrolase"/>
    <property type="match status" value="1"/>
</dbReference>
<protein>
    <recommendedName>
        <fullName evidence="5">Peptidoglycan hydrolase FlgJ</fullName>
    </recommendedName>
    <alternativeName>
        <fullName evidence="11">Muramidase FlgJ</fullName>
    </alternativeName>
</protein>
<evidence type="ECO:0000256" key="3">
    <source>
        <dbReference type="ARBA" id="ARBA00006880"/>
    </source>
</evidence>
<dbReference type="Gene3D" id="1.10.530.10">
    <property type="match status" value="1"/>
</dbReference>
<reference evidence="13 14" key="1">
    <citation type="submission" date="2019-12" db="EMBL/GenBank/DDBJ databases">
        <title>Genome sequencing and assembly of endphytes of Porphyra tenera.</title>
        <authorList>
            <person name="Park J.M."/>
            <person name="Shin R."/>
            <person name="Jo S.H."/>
        </authorList>
    </citation>
    <scope>NUCLEOTIDE SEQUENCE [LARGE SCALE GENOMIC DNA]</scope>
    <source>
        <strain evidence="13 14">GPM4</strain>
    </source>
</reference>
<dbReference type="AlphaFoldDB" id="A0A857JQ03"/>
<dbReference type="InterPro" id="IPR023346">
    <property type="entry name" value="Lysozyme-like_dom_sf"/>
</dbReference>
<dbReference type="KEGG" id="pmes:FX988_03822"/>
<evidence type="ECO:0000256" key="11">
    <source>
        <dbReference type="ARBA" id="ARBA00030835"/>
    </source>
</evidence>
<organism evidence="13 14">
    <name type="scientific">Paraglaciecola mesophila</name>
    <dbReference type="NCBI Taxonomy" id="197222"/>
    <lineage>
        <taxon>Bacteria</taxon>
        <taxon>Pseudomonadati</taxon>
        <taxon>Pseudomonadota</taxon>
        <taxon>Gammaproteobacteria</taxon>
        <taxon>Alteromonadales</taxon>
        <taxon>Alteromonadaceae</taxon>
        <taxon>Paraglaciecola</taxon>
    </lineage>
</organism>
<comment type="similarity">
    <text evidence="4">In the C-terminal section; belongs to the glycosyl hydrolase 73 family.</text>
</comment>
<sequence>MDSIDNSIQFQGQFDMSRNANDIQGLDKLRRAAQSGDDAALQEAAKQFEAIFVQMMLKSMRKAQDVMADKDSPFNSEQVKFYRDMHDQQLATDMSNNGSIGLADIIVKQLSKGGNGFTPSSVIRNDANLSDINRHSAQNIEQAQQRVLPERVSSNAGYKDAAFRDQNEFLDTLYPVAQQVAKELGIDPKALLAQAAVETGWGQYMMHTDKGNTHNLFGIKAGNGWQGDTANVSTIEFEQGLAAPKKAKFRAYNSFNDAMHDYASFVKDNPRYQQALENTGNPKNYFSELQQAGYATDPAYADKILSVLNSGSLRQYQP</sequence>
<evidence type="ECO:0000256" key="4">
    <source>
        <dbReference type="ARBA" id="ARBA00007974"/>
    </source>
</evidence>
<keyword evidence="9 13" id="KW-0326">Glycosidase</keyword>
<dbReference type="PANTHER" id="PTHR33308">
    <property type="entry name" value="PEPTIDOGLYCAN HYDROLASE FLGJ"/>
    <property type="match status" value="1"/>
</dbReference>
<dbReference type="InterPro" id="IPR013377">
    <property type="entry name" value="FlgJ"/>
</dbReference>
<dbReference type="RefSeq" id="WP_160181651.1">
    <property type="nucleotide sequence ID" value="NZ_CP047656.1"/>
</dbReference>
<keyword evidence="10" id="KW-0961">Cell wall biogenesis/degradation</keyword>
<dbReference type="GO" id="GO:0071555">
    <property type="term" value="P:cell wall organization"/>
    <property type="evidence" value="ECO:0007669"/>
    <property type="project" value="UniProtKB-KW"/>
</dbReference>
<evidence type="ECO:0000256" key="8">
    <source>
        <dbReference type="ARBA" id="ARBA00022801"/>
    </source>
</evidence>
<gene>
    <name evidence="13" type="ORF">FX988_03822</name>
</gene>
<dbReference type="GO" id="GO:0042597">
    <property type="term" value="C:periplasmic space"/>
    <property type="evidence" value="ECO:0007669"/>
    <property type="project" value="UniProtKB-SubCell"/>
</dbReference>
<dbReference type="InterPro" id="IPR002901">
    <property type="entry name" value="MGlyc_endo_b_GlcNAc-like_dom"/>
</dbReference>
<dbReference type="GO" id="GO:0004040">
    <property type="term" value="F:amidase activity"/>
    <property type="evidence" value="ECO:0007669"/>
    <property type="project" value="InterPro"/>
</dbReference>
<dbReference type="Pfam" id="PF10135">
    <property type="entry name" value="Rod-binding"/>
    <property type="match status" value="1"/>
</dbReference>
<keyword evidence="14" id="KW-1185">Reference proteome</keyword>
<dbReference type="SUPFAM" id="SSF53955">
    <property type="entry name" value="Lysozyme-like"/>
    <property type="match status" value="1"/>
</dbReference>
<evidence type="ECO:0000256" key="9">
    <source>
        <dbReference type="ARBA" id="ARBA00023295"/>
    </source>
</evidence>